<evidence type="ECO:0000256" key="8">
    <source>
        <dbReference type="ARBA" id="ARBA00022737"/>
    </source>
</evidence>
<keyword evidence="9" id="KW-0547">Nucleotide-binding</keyword>
<dbReference type="InterPro" id="IPR027417">
    <property type="entry name" value="P-loop_NTPase"/>
</dbReference>
<evidence type="ECO:0000256" key="2">
    <source>
        <dbReference type="ARBA" id="ARBA00004170"/>
    </source>
</evidence>
<name>A0A2G3A4X5_CAPAN</name>
<evidence type="ECO:0000256" key="12">
    <source>
        <dbReference type="ARBA" id="ARBA00023054"/>
    </source>
</evidence>
<dbReference type="Proteomes" id="UP000222542">
    <property type="component" value="Unassembled WGS sequence"/>
</dbReference>
<dbReference type="PANTHER" id="PTHR23155:SF1152">
    <property type="entry name" value="AAA+ ATPASE DOMAIN-CONTAINING PROTEIN"/>
    <property type="match status" value="1"/>
</dbReference>
<dbReference type="InterPro" id="IPR036388">
    <property type="entry name" value="WH-like_DNA-bd_sf"/>
</dbReference>
<evidence type="ECO:0000256" key="5">
    <source>
        <dbReference type="ARBA" id="ARBA00022490"/>
    </source>
</evidence>
<organism evidence="17 18">
    <name type="scientific">Capsicum annuum</name>
    <name type="common">Capsicum pepper</name>
    <dbReference type="NCBI Taxonomy" id="4072"/>
    <lineage>
        <taxon>Eukaryota</taxon>
        <taxon>Viridiplantae</taxon>
        <taxon>Streptophyta</taxon>
        <taxon>Embryophyta</taxon>
        <taxon>Tracheophyta</taxon>
        <taxon>Spermatophyta</taxon>
        <taxon>Magnoliopsida</taxon>
        <taxon>eudicotyledons</taxon>
        <taxon>Gunneridae</taxon>
        <taxon>Pentapetalae</taxon>
        <taxon>asterids</taxon>
        <taxon>lamiids</taxon>
        <taxon>Solanales</taxon>
        <taxon>Solanaceae</taxon>
        <taxon>Solanoideae</taxon>
        <taxon>Capsiceae</taxon>
        <taxon>Capsicum</taxon>
    </lineage>
</organism>
<evidence type="ECO:0000256" key="3">
    <source>
        <dbReference type="ARBA" id="ARBA00004496"/>
    </source>
</evidence>
<dbReference type="SUPFAM" id="SSF52058">
    <property type="entry name" value="L domain-like"/>
    <property type="match status" value="1"/>
</dbReference>
<evidence type="ECO:0000313" key="17">
    <source>
        <dbReference type="EMBL" id="PHT89240.1"/>
    </source>
</evidence>
<dbReference type="InterPro" id="IPR032675">
    <property type="entry name" value="LRR_dom_sf"/>
</dbReference>
<evidence type="ECO:0000256" key="1">
    <source>
        <dbReference type="ARBA" id="ARBA00002074"/>
    </source>
</evidence>
<dbReference type="AlphaFoldDB" id="A0A2G3A4X5"/>
<dbReference type="Gene3D" id="3.80.10.10">
    <property type="entry name" value="Ribonuclease Inhibitor"/>
    <property type="match status" value="1"/>
</dbReference>
<keyword evidence="10" id="KW-0611">Plant defense</keyword>
<feature type="compositionally biased region" description="Polar residues" evidence="14">
    <location>
        <begin position="1039"/>
        <end position="1051"/>
    </location>
</feature>
<comment type="similarity">
    <text evidence="4">Belongs to the disease resistance NB-LRR family.</text>
</comment>
<proteinExistence type="inferred from homology"/>
<evidence type="ECO:0000256" key="10">
    <source>
        <dbReference type="ARBA" id="ARBA00022821"/>
    </source>
</evidence>
<accession>A0A2G3A4X5</accession>
<gene>
    <name evidence="17" type="ORF">T459_04353</name>
</gene>
<keyword evidence="7" id="KW-0381">Hypersensitive response</keyword>
<keyword evidence="5" id="KW-0963">Cytoplasm</keyword>
<dbReference type="InterPro" id="IPR058922">
    <property type="entry name" value="WHD_DRP"/>
</dbReference>
<dbReference type="GO" id="GO:0005737">
    <property type="term" value="C:cytoplasm"/>
    <property type="evidence" value="ECO:0007669"/>
    <property type="project" value="UniProtKB-SubCell"/>
</dbReference>
<dbReference type="EMBL" id="AYRZ02000002">
    <property type="protein sequence ID" value="PHT89240.1"/>
    <property type="molecule type" value="Genomic_DNA"/>
</dbReference>
<keyword evidence="12" id="KW-0175">Coiled coil</keyword>
<dbReference type="InterPro" id="IPR042197">
    <property type="entry name" value="Apaf_helical"/>
</dbReference>
<keyword evidence="18" id="KW-1185">Reference proteome</keyword>
<dbReference type="Gene3D" id="1.10.8.430">
    <property type="entry name" value="Helical domain of apoptotic protease-activating factors"/>
    <property type="match status" value="1"/>
</dbReference>
<dbReference type="PANTHER" id="PTHR23155">
    <property type="entry name" value="DISEASE RESISTANCE PROTEIN RP"/>
    <property type="match status" value="1"/>
</dbReference>
<reference evidence="17 18" key="2">
    <citation type="journal article" date="2017" name="Genome Biol.">
        <title>New reference genome sequences of hot pepper reveal the massive evolution of plant disease-resistance genes by retroduplication.</title>
        <authorList>
            <person name="Kim S."/>
            <person name="Park J."/>
            <person name="Yeom S.I."/>
            <person name="Kim Y.M."/>
            <person name="Seo E."/>
            <person name="Kim K.T."/>
            <person name="Kim M.S."/>
            <person name="Lee J.M."/>
            <person name="Cheong K."/>
            <person name="Shin H.S."/>
            <person name="Kim S.B."/>
            <person name="Han K."/>
            <person name="Lee J."/>
            <person name="Park M."/>
            <person name="Lee H.A."/>
            <person name="Lee H.Y."/>
            <person name="Lee Y."/>
            <person name="Oh S."/>
            <person name="Lee J.H."/>
            <person name="Choi E."/>
            <person name="Choi E."/>
            <person name="Lee S.E."/>
            <person name="Jeon J."/>
            <person name="Kim H."/>
            <person name="Choi G."/>
            <person name="Song H."/>
            <person name="Lee J."/>
            <person name="Lee S.C."/>
            <person name="Kwon J.K."/>
            <person name="Lee H.Y."/>
            <person name="Koo N."/>
            <person name="Hong Y."/>
            <person name="Kim R.W."/>
            <person name="Kang W.H."/>
            <person name="Huh J.H."/>
            <person name="Kang B.C."/>
            <person name="Yang T.J."/>
            <person name="Lee Y.H."/>
            <person name="Bennetzen J.L."/>
            <person name="Choi D."/>
        </authorList>
    </citation>
    <scope>NUCLEOTIDE SEQUENCE [LARGE SCALE GENOMIC DNA]</scope>
    <source>
        <strain evidence="18">cv. CM334</strain>
    </source>
</reference>
<dbReference type="GO" id="GO:0051607">
    <property type="term" value="P:defense response to virus"/>
    <property type="evidence" value="ECO:0007669"/>
    <property type="project" value="UniProtKB-ARBA"/>
</dbReference>
<dbReference type="Pfam" id="PF00931">
    <property type="entry name" value="NB-ARC"/>
    <property type="match status" value="1"/>
</dbReference>
<dbReference type="InterPro" id="IPR002182">
    <property type="entry name" value="NB-ARC"/>
</dbReference>
<evidence type="ECO:0000259" key="16">
    <source>
        <dbReference type="Pfam" id="PF23559"/>
    </source>
</evidence>
<feature type="domain" description="NB-ARC" evidence="15">
    <location>
        <begin position="156"/>
        <end position="331"/>
    </location>
</feature>
<evidence type="ECO:0000256" key="9">
    <source>
        <dbReference type="ARBA" id="ARBA00022741"/>
    </source>
</evidence>
<dbReference type="GO" id="GO:0016020">
    <property type="term" value="C:membrane"/>
    <property type="evidence" value="ECO:0007669"/>
    <property type="project" value="UniProtKB-SubCell"/>
</dbReference>
<dbReference type="Gene3D" id="3.40.50.300">
    <property type="entry name" value="P-loop containing nucleotide triphosphate hydrolases"/>
    <property type="match status" value="1"/>
</dbReference>
<dbReference type="PRINTS" id="PR00364">
    <property type="entry name" value="DISEASERSIST"/>
</dbReference>
<dbReference type="SUPFAM" id="SSF52540">
    <property type="entry name" value="P-loop containing nucleoside triphosphate hydrolases"/>
    <property type="match status" value="1"/>
</dbReference>
<dbReference type="InterPro" id="IPR044974">
    <property type="entry name" value="Disease_R_plants"/>
</dbReference>
<dbReference type="CDD" id="cd14798">
    <property type="entry name" value="RX-CC_like"/>
    <property type="match status" value="1"/>
</dbReference>
<dbReference type="GO" id="GO:0043531">
    <property type="term" value="F:ADP binding"/>
    <property type="evidence" value="ECO:0007669"/>
    <property type="project" value="InterPro"/>
</dbReference>
<dbReference type="Gramene" id="PHT89240">
    <property type="protein sequence ID" value="PHT89240"/>
    <property type="gene ID" value="T459_04353"/>
</dbReference>
<evidence type="ECO:0000259" key="15">
    <source>
        <dbReference type="Pfam" id="PF00931"/>
    </source>
</evidence>
<dbReference type="Gene3D" id="1.10.10.10">
    <property type="entry name" value="Winged helix-like DNA-binding domain superfamily/Winged helix DNA-binding domain"/>
    <property type="match status" value="1"/>
</dbReference>
<keyword evidence="11" id="KW-0067">ATP-binding</keyword>
<dbReference type="InterPro" id="IPR038005">
    <property type="entry name" value="RX-like_CC"/>
</dbReference>
<dbReference type="GO" id="GO:0009626">
    <property type="term" value="P:plant-type hypersensitive response"/>
    <property type="evidence" value="ECO:0007669"/>
    <property type="project" value="UniProtKB-KW"/>
</dbReference>
<feature type="region of interest" description="Disordered" evidence="14">
    <location>
        <begin position="1036"/>
        <end position="1071"/>
    </location>
</feature>
<keyword evidence="6" id="KW-0433">Leucine-rich repeat</keyword>
<feature type="compositionally biased region" description="Polar residues" evidence="14">
    <location>
        <begin position="1061"/>
        <end position="1071"/>
    </location>
</feature>
<comment type="caution">
    <text evidence="17">The sequence shown here is derived from an EMBL/GenBank/DDBJ whole genome shotgun (WGS) entry which is preliminary data.</text>
</comment>
<dbReference type="GO" id="GO:0005524">
    <property type="term" value="F:ATP binding"/>
    <property type="evidence" value="ECO:0007669"/>
    <property type="project" value="UniProtKB-KW"/>
</dbReference>
<evidence type="ECO:0000256" key="4">
    <source>
        <dbReference type="ARBA" id="ARBA00008894"/>
    </source>
</evidence>
<dbReference type="FunFam" id="3.40.50.300:FF:001091">
    <property type="entry name" value="Probable disease resistance protein At1g61300"/>
    <property type="match status" value="1"/>
</dbReference>
<evidence type="ECO:0000256" key="6">
    <source>
        <dbReference type="ARBA" id="ARBA00022614"/>
    </source>
</evidence>
<evidence type="ECO:0000313" key="18">
    <source>
        <dbReference type="Proteomes" id="UP000222542"/>
    </source>
</evidence>
<evidence type="ECO:0000256" key="14">
    <source>
        <dbReference type="SAM" id="MobiDB-lite"/>
    </source>
</evidence>
<reference evidence="17 18" key="1">
    <citation type="journal article" date="2014" name="Nat. Genet.">
        <title>Genome sequence of the hot pepper provides insights into the evolution of pungency in Capsicum species.</title>
        <authorList>
            <person name="Kim S."/>
            <person name="Park M."/>
            <person name="Yeom S.I."/>
            <person name="Kim Y.M."/>
            <person name="Lee J.M."/>
            <person name="Lee H.A."/>
            <person name="Seo E."/>
            <person name="Choi J."/>
            <person name="Cheong K."/>
            <person name="Kim K.T."/>
            <person name="Jung K."/>
            <person name="Lee G.W."/>
            <person name="Oh S.K."/>
            <person name="Bae C."/>
            <person name="Kim S.B."/>
            <person name="Lee H.Y."/>
            <person name="Kim S.Y."/>
            <person name="Kim M.S."/>
            <person name="Kang B.C."/>
            <person name="Jo Y.D."/>
            <person name="Yang H.B."/>
            <person name="Jeong H.J."/>
            <person name="Kang W.H."/>
            <person name="Kwon J.K."/>
            <person name="Shin C."/>
            <person name="Lim J.Y."/>
            <person name="Park J.H."/>
            <person name="Huh J.H."/>
            <person name="Kim J.S."/>
            <person name="Kim B.D."/>
            <person name="Cohen O."/>
            <person name="Paran I."/>
            <person name="Suh M.C."/>
            <person name="Lee S.B."/>
            <person name="Kim Y.K."/>
            <person name="Shin Y."/>
            <person name="Noh S.J."/>
            <person name="Park J."/>
            <person name="Seo Y.S."/>
            <person name="Kwon S.Y."/>
            <person name="Kim H.A."/>
            <person name="Park J.M."/>
            <person name="Kim H.J."/>
            <person name="Choi S.B."/>
            <person name="Bosland P.W."/>
            <person name="Reeves G."/>
            <person name="Jo S.H."/>
            <person name="Lee B.W."/>
            <person name="Cho H.T."/>
            <person name="Choi H.S."/>
            <person name="Lee M.S."/>
            <person name="Yu Y."/>
            <person name="Do Choi Y."/>
            <person name="Park B.S."/>
            <person name="van Deynze A."/>
            <person name="Ashrafi H."/>
            <person name="Hill T."/>
            <person name="Kim W.T."/>
            <person name="Pai H.S."/>
            <person name="Ahn H.K."/>
            <person name="Yeam I."/>
            <person name="Giovannoni J.J."/>
            <person name="Rose J.K."/>
            <person name="Sorensen I."/>
            <person name="Lee S.J."/>
            <person name="Kim R.W."/>
            <person name="Choi I.Y."/>
            <person name="Choi B.S."/>
            <person name="Lim J.S."/>
            <person name="Lee Y.H."/>
            <person name="Choi D."/>
        </authorList>
    </citation>
    <scope>NUCLEOTIDE SEQUENCE [LARGE SCALE GENOMIC DNA]</scope>
    <source>
        <strain evidence="18">cv. CM334</strain>
    </source>
</reference>
<feature type="domain" description="Disease resistance protein winged helix" evidence="16">
    <location>
        <begin position="415"/>
        <end position="484"/>
    </location>
</feature>
<comment type="subcellular location">
    <subcellularLocation>
        <location evidence="3">Cytoplasm</location>
    </subcellularLocation>
    <subcellularLocation>
        <location evidence="2">Membrane</location>
        <topology evidence="2">Peripheral membrane protein</topology>
    </subcellularLocation>
</comment>
<dbReference type="FunFam" id="1.10.10.10:FF:000322">
    <property type="entry name" value="Probable disease resistance protein At1g63360"/>
    <property type="match status" value="1"/>
</dbReference>
<protein>
    <submittedName>
        <fullName evidence="17">Uncharacterized protein</fullName>
    </submittedName>
</protein>
<evidence type="ECO:0000256" key="11">
    <source>
        <dbReference type="ARBA" id="ARBA00022840"/>
    </source>
</evidence>
<keyword evidence="8" id="KW-0677">Repeat</keyword>
<comment type="function">
    <text evidence="1">Confers resistance to late blight (Phytophthora infestans) races carrying the avirulence gene Avr1. Resistance proteins guard the plant against pathogens that contain an appropriate avirulence protein via an indirect interaction with this avirulence protein. That triggers a defense system including the hypersensitive response, which restricts the pathogen growth.</text>
</comment>
<dbReference type="Pfam" id="PF23559">
    <property type="entry name" value="WHD_DRP"/>
    <property type="match status" value="1"/>
</dbReference>
<sequence>MAYASLSSLMHTREQLLQPNQRLVCASCIQPHVESAHQSLCSLQFFLEDTTKEIKDTETLKVLEKRIRDVIYKVEDKVDSSLRSIIILADCREKRERACRSFYEELLKVEKEVYFLKKEVMLIEFRRHGSDRKELARTSSSSTRYATGPNTIVGMEDDFKTVVDHLTAQTDELTVTPVVGMGGIGKSTLATRVYHDQFIGHQFDTCAWVTVSENYNERQVLLDVVSSIRRINKTDESIKNINSDQLAEIAYRSLKGRRFLIVIDDLWSNEAWDQMQRLFPDDKKKSRILLTTRLKYVADYVSCPEFPPHNMSFLTSDDSWSLFTERLFRKDPCPPQLEPIGKHIIQHCQGLPFSITVIAGLLGKVDPTRDNWKKVEENLNSFFGTVSEQCETILSLSYRYLPQHLKACFLYIGGFPEDMEISVSKLIRLWIAELFVKPRSNKRLEVVAEEYLQDLIDRSLILAGTRRPDGRMKTCKIHDLLRQLCIRESQLDNFMHVLNDNDYTFSKDIDIYPRRVMLSCHVSHPEHGSGTTSTTRSLVFMSFFDKFSRQCPCSIIYNFKLLKVLDFSSIDYDFCRIIPELVHLRYVAANIEEAPSLTILRNLRTIILRTIEKKDLDLPLEIWTMSDIRHLDIGRHIHMPNPLEAESRGIGEQPLFLNNLQKLALYSSPFEAEILRRTPNLNKLRVTNIDSTQWSDFLDCLFLLQGLETLDIRAEVSHGQRVLHRNIFLPNIKQLRLRFTSLAWEDMVVLANLPNLEVLKAHCGFIGTDWRLNENVVFQRLKYLRLEWEDLERWEAASDNFLMLEQLVLAMLFRLEEIPQSIGEIMTLKLIQIEYCGSTVETSAKKIQQEQESWGNDELQVRIIRFENEALCWERRSSFTHNRYLKEVEKYIKPGSVTEKKAYFEELFRRRALLCQSSSDCQDGADSQASNDGSENTYYEGDFKHVNEIGYFACFVENHDKVATLLENGKYQASENEGYVGRFEHVNEVGHSARFDENYDSSTHLSKNEKYQAKNTGYDGDSERVNEVGDSACFEESFDGSTTKTSKSQNMGEKDQETETLKSQNIAEKIV</sequence>
<dbReference type="Gene3D" id="1.20.5.4130">
    <property type="match status" value="1"/>
</dbReference>
<keyword evidence="13" id="KW-0472">Membrane</keyword>
<evidence type="ECO:0000256" key="13">
    <source>
        <dbReference type="ARBA" id="ARBA00023136"/>
    </source>
</evidence>
<evidence type="ECO:0000256" key="7">
    <source>
        <dbReference type="ARBA" id="ARBA00022667"/>
    </source>
</evidence>